<feature type="compositionally biased region" description="Basic residues" evidence="1">
    <location>
        <begin position="1"/>
        <end position="15"/>
    </location>
</feature>
<gene>
    <name evidence="2" type="ORF">BS50DRAFT_557225</name>
</gene>
<evidence type="ECO:0000313" key="3">
    <source>
        <dbReference type="Proteomes" id="UP000240883"/>
    </source>
</evidence>
<sequence>MAGRPKRRNAGKSKKQIGFVDSSLIEDDDHLDSFSESNDDDDVVRSRSKAKSKKSKRKRPVSPEPPPLDPTIYDDEDPDGLSEGEDGVGMYHRAKQQPSVILQFNIPMGFCGPLQVKLDSELLNNLATAATQDAAAQNVETPPHEIRRVDEDGLASDDGAFDPNALSFTDLPGEVRNNIYRRLLLAPSNIIAFGDRAEQSCSRSGQFLRTCKTVHSEACSILYGENTFQFHRDRRTRAPMWDETLKEVGYKDVRYFLKTMGPANLQYLRDIKFEFDDATQSLTPYLKTIEARRYINDEYLIDCLRMLRHAKLRTLTLVFFGRRSLYRTDVNFLSYLEQIKADKVIKAETRWYSNKVSYYLWADLEEAMTRKKKLYAKK</sequence>
<organism evidence="2 3">
    <name type="scientific">Corynespora cassiicola Philippines</name>
    <dbReference type="NCBI Taxonomy" id="1448308"/>
    <lineage>
        <taxon>Eukaryota</taxon>
        <taxon>Fungi</taxon>
        <taxon>Dikarya</taxon>
        <taxon>Ascomycota</taxon>
        <taxon>Pezizomycotina</taxon>
        <taxon>Dothideomycetes</taxon>
        <taxon>Pleosporomycetidae</taxon>
        <taxon>Pleosporales</taxon>
        <taxon>Corynesporascaceae</taxon>
        <taxon>Corynespora</taxon>
    </lineage>
</organism>
<name>A0A2T2NGP2_CORCC</name>
<dbReference type="AlphaFoldDB" id="A0A2T2NGP2"/>
<accession>A0A2T2NGP2</accession>
<feature type="region of interest" description="Disordered" evidence="1">
    <location>
        <begin position="1"/>
        <end position="87"/>
    </location>
</feature>
<proteinExistence type="predicted"/>
<keyword evidence="3" id="KW-1185">Reference proteome</keyword>
<dbReference type="PANTHER" id="PTHR42085:SF8">
    <property type="entry name" value="F-BOX DOMAIN-CONTAINING PROTEIN"/>
    <property type="match status" value="1"/>
</dbReference>
<evidence type="ECO:0000313" key="2">
    <source>
        <dbReference type="EMBL" id="PSN64597.1"/>
    </source>
</evidence>
<feature type="compositionally biased region" description="Acidic residues" evidence="1">
    <location>
        <begin position="72"/>
        <end position="86"/>
    </location>
</feature>
<dbReference type="EMBL" id="KZ678138">
    <property type="protein sequence ID" value="PSN64597.1"/>
    <property type="molecule type" value="Genomic_DNA"/>
</dbReference>
<dbReference type="InterPro" id="IPR038883">
    <property type="entry name" value="AN11006-like"/>
</dbReference>
<dbReference type="STRING" id="1448308.A0A2T2NGP2"/>
<dbReference type="PANTHER" id="PTHR42085">
    <property type="entry name" value="F-BOX DOMAIN-CONTAINING PROTEIN"/>
    <property type="match status" value="1"/>
</dbReference>
<feature type="compositionally biased region" description="Basic residues" evidence="1">
    <location>
        <begin position="46"/>
        <end position="60"/>
    </location>
</feature>
<dbReference type="OrthoDB" id="5372935at2759"/>
<dbReference type="Proteomes" id="UP000240883">
    <property type="component" value="Unassembled WGS sequence"/>
</dbReference>
<protein>
    <recommendedName>
        <fullName evidence="4">F-box domain-containing protein</fullName>
    </recommendedName>
</protein>
<reference evidence="2 3" key="1">
    <citation type="journal article" date="2018" name="Front. Microbiol.">
        <title>Genome-Wide Analysis of Corynespora cassiicola Leaf Fall Disease Putative Effectors.</title>
        <authorList>
            <person name="Lopez D."/>
            <person name="Ribeiro S."/>
            <person name="Label P."/>
            <person name="Fumanal B."/>
            <person name="Venisse J.S."/>
            <person name="Kohler A."/>
            <person name="de Oliveira R.R."/>
            <person name="Labutti K."/>
            <person name="Lipzen A."/>
            <person name="Lail K."/>
            <person name="Bauer D."/>
            <person name="Ohm R.A."/>
            <person name="Barry K.W."/>
            <person name="Spatafora J."/>
            <person name="Grigoriev I.V."/>
            <person name="Martin F.M."/>
            <person name="Pujade-Renaud V."/>
        </authorList>
    </citation>
    <scope>NUCLEOTIDE SEQUENCE [LARGE SCALE GENOMIC DNA]</scope>
    <source>
        <strain evidence="2 3">Philippines</strain>
    </source>
</reference>
<evidence type="ECO:0008006" key="4">
    <source>
        <dbReference type="Google" id="ProtNLM"/>
    </source>
</evidence>
<evidence type="ECO:0000256" key="1">
    <source>
        <dbReference type="SAM" id="MobiDB-lite"/>
    </source>
</evidence>